<dbReference type="Proteomes" id="UP000184436">
    <property type="component" value="Unassembled WGS sequence"/>
</dbReference>
<dbReference type="PANTHER" id="PTHR43611">
    <property type="entry name" value="ALPHA-D-GLUCOSE 1-PHOSPHATE PHOSPHATASE"/>
    <property type="match status" value="1"/>
</dbReference>
<dbReference type="Gene3D" id="3.40.50.1000">
    <property type="entry name" value="HAD superfamily/HAD-like"/>
    <property type="match status" value="1"/>
</dbReference>
<dbReference type="SFLD" id="SFLDS00003">
    <property type="entry name" value="Haloacid_Dehalogenase"/>
    <property type="match status" value="1"/>
</dbReference>
<dbReference type="InterPro" id="IPR023214">
    <property type="entry name" value="HAD_sf"/>
</dbReference>
<keyword evidence="1" id="KW-0378">Hydrolase</keyword>
<dbReference type="GO" id="GO:0016787">
    <property type="term" value="F:hydrolase activity"/>
    <property type="evidence" value="ECO:0007669"/>
    <property type="project" value="UniProtKB-KW"/>
</dbReference>
<dbReference type="SFLD" id="SFLDG01129">
    <property type="entry name" value="C1.5:_HAD__Beta-PGM__Phosphata"/>
    <property type="match status" value="1"/>
</dbReference>
<evidence type="ECO:0000313" key="1">
    <source>
        <dbReference type="EMBL" id="SHF51075.1"/>
    </source>
</evidence>
<dbReference type="NCBIfam" id="TIGR01509">
    <property type="entry name" value="HAD-SF-IA-v3"/>
    <property type="match status" value="1"/>
</dbReference>
<proteinExistence type="predicted"/>
<evidence type="ECO:0000313" key="2">
    <source>
        <dbReference type="Proteomes" id="UP000184436"/>
    </source>
</evidence>
<dbReference type="InterPro" id="IPR023198">
    <property type="entry name" value="PGP-like_dom2"/>
</dbReference>
<dbReference type="Gene3D" id="1.10.150.240">
    <property type="entry name" value="Putative phosphatase, domain 2"/>
    <property type="match status" value="1"/>
</dbReference>
<dbReference type="InterPro" id="IPR036412">
    <property type="entry name" value="HAD-like_sf"/>
</dbReference>
<dbReference type="OrthoDB" id="9797415at2"/>
<dbReference type="RefSeq" id="WP_025075221.1">
    <property type="nucleotide sequence ID" value="NZ_FQVD01000023.1"/>
</dbReference>
<dbReference type="EMBL" id="FQVD01000023">
    <property type="protein sequence ID" value="SHF51075.1"/>
    <property type="molecule type" value="Genomic_DNA"/>
</dbReference>
<keyword evidence="2" id="KW-1185">Reference proteome</keyword>
<sequence length="208" mass="24511">MRSKGIKNLLIDLGGVLINLDRQRCIDNFKKLGCEHVDSLLNFYHQQGIFMQHEKGMITSAEFRNGVREMMRKALSDQQIDTAWNSFLVDIPTYKLELLLKLREKYVVYLLSNTNAIHWKWVCENAFPYRTFKVEDYFEKAYLSFEMKMIKPEMEIFKAVIEDADIDPKETFFIDDSDINCKIAQELGISTYTPKAGEDWSHLFNKKR</sequence>
<dbReference type="PANTHER" id="PTHR43611:SF3">
    <property type="entry name" value="FLAVIN MONONUCLEOTIDE HYDROLASE 1, CHLOROPLATIC"/>
    <property type="match status" value="1"/>
</dbReference>
<dbReference type="Pfam" id="PF00702">
    <property type="entry name" value="Hydrolase"/>
    <property type="match status" value="1"/>
</dbReference>
<dbReference type="InterPro" id="IPR006439">
    <property type="entry name" value="HAD-SF_hydro_IA"/>
</dbReference>
<dbReference type="AlphaFoldDB" id="A0A1M5C8M2"/>
<accession>A0A1M5C8M2</accession>
<dbReference type="STRING" id="871325.SAMN05444349_12318"/>
<dbReference type="CDD" id="cd02603">
    <property type="entry name" value="HAD_sEH-N_like"/>
    <property type="match status" value="1"/>
</dbReference>
<organism evidence="1 2">
    <name type="scientific">Bacteroides faecichinchillae</name>
    <dbReference type="NCBI Taxonomy" id="871325"/>
    <lineage>
        <taxon>Bacteria</taxon>
        <taxon>Pseudomonadati</taxon>
        <taxon>Bacteroidota</taxon>
        <taxon>Bacteroidia</taxon>
        <taxon>Bacteroidales</taxon>
        <taxon>Bacteroidaceae</taxon>
        <taxon>Bacteroides</taxon>
    </lineage>
</organism>
<protein>
    <submittedName>
        <fullName evidence="1">Putative hydrolase of the HAD superfamily</fullName>
    </submittedName>
</protein>
<reference evidence="1 2" key="1">
    <citation type="submission" date="2016-11" db="EMBL/GenBank/DDBJ databases">
        <authorList>
            <person name="Jaros S."/>
            <person name="Januszkiewicz K."/>
            <person name="Wedrychowicz H."/>
        </authorList>
    </citation>
    <scope>NUCLEOTIDE SEQUENCE [LARGE SCALE GENOMIC DNA]</scope>
    <source>
        <strain evidence="1 2">DSM 26883</strain>
    </source>
</reference>
<name>A0A1M5C8M2_9BACE</name>
<dbReference type="SUPFAM" id="SSF56784">
    <property type="entry name" value="HAD-like"/>
    <property type="match status" value="1"/>
</dbReference>
<gene>
    <name evidence="1" type="ORF">SAMN05444349_12318</name>
</gene>